<dbReference type="KEGG" id="nde:NIDE1547"/>
<dbReference type="STRING" id="330214.NIDE1547"/>
<keyword evidence="2" id="KW-1185">Reference proteome</keyword>
<dbReference type="AlphaFoldDB" id="D8PDH7"/>
<dbReference type="Gene3D" id="3.30.70.1210">
    <property type="entry name" value="Crispr-associated protein, domain 2"/>
    <property type="match status" value="1"/>
</dbReference>
<name>D8PDH7_9BACT</name>
<dbReference type="eggNOG" id="ENOG5032TV5">
    <property type="taxonomic scope" value="Bacteria"/>
</dbReference>
<protein>
    <submittedName>
        <fullName evidence="1">CRISPR-associated protein Cse3</fullName>
    </submittedName>
</protein>
<evidence type="ECO:0000313" key="1">
    <source>
        <dbReference type="EMBL" id="CBK41286.1"/>
    </source>
</evidence>
<dbReference type="SMART" id="SM01101">
    <property type="entry name" value="CRISPR_assoc"/>
    <property type="match status" value="1"/>
</dbReference>
<organism evidence="1 2">
    <name type="scientific">Nitrospira defluvii</name>
    <dbReference type="NCBI Taxonomy" id="330214"/>
    <lineage>
        <taxon>Bacteria</taxon>
        <taxon>Pseudomonadati</taxon>
        <taxon>Nitrospirota</taxon>
        <taxon>Nitrospiria</taxon>
        <taxon>Nitrospirales</taxon>
        <taxon>Nitrospiraceae</taxon>
        <taxon>Nitrospira</taxon>
    </lineage>
</organism>
<dbReference type="Pfam" id="PF08798">
    <property type="entry name" value="CRISPR_assoc"/>
    <property type="match status" value="1"/>
</dbReference>
<evidence type="ECO:0000313" key="2">
    <source>
        <dbReference type="Proteomes" id="UP000001660"/>
    </source>
</evidence>
<sequence length="232" mass="26337">MEMSANWLSRISLRGDVGCKQLVGMGELDLYGQHRALWKLFTVAPEDRTERAEFLFRAERKGSVPVFYVLSRQQPIDRAGLWHIESKPYRPVLNEGDRLAFKLRVNPVVTRRTEVNKRRKRHDVVMDAKCQLNWNALPTDQRPALADIVHKAGVTWLQARAERLGCSFLEDSIRVDGYQTWRQSGLKGIELSTLDFDGILAITDPHRFSAALVEGVGPAKGFGCGLLLVRRL</sequence>
<dbReference type="InterPro" id="IPR010179">
    <property type="entry name" value="CRISPR-assoc_prot_Cse3"/>
</dbReference>
<dbReference type="EMBL" id="FP929003">
    <property type="protein sequence ID" value="CBK41286.1"/>
    <property type="molecule type" value="Genomic_DNA"/>
</dbReference>
<dbReference type="Gene3D" id="3.30.70.1200">
    <property type="entry name" value="Crispr-associated protein, domain 1"/>
    <property type="match status" value="1"/>
</dbReference>
<dbReference type="HOGENOM" id="CLU_080982_1_0_0"/>
<gene>
    <name evidence="1" type="primary">cse3</name>
    <name evidence="1" type="ORF">NIDE1547</name>
</gene>
<proteinExistence type="predicted"/>
<accession>D8PDH7</accession>
<dbReference type="CDD" id="cd09727">
    <property type="entry name" value="Cas6_I-E"/>
    <property type="match status" value="1"/>
</dbReference>
<dbReference type="SUPFAM" id="SSF117987">
    <property type="entry name" value="CRISPR-associated protein"/>
    <property type="match status" value="2"/>
</dbReference>
<reference evidence="1 2" key="1">
    <citation type="journal article" date="2010" name="Proc. Natl. Acad. Sci. U.S.A.">
        <title>A Nitrospira metagenome illuminates the physiology and evolution of globally important nitrite-oxidizing bacteria.</title>
        <authorList>
            <person name="Lucker S."/>
            <person name="Wagner M."/>
            <person name="Maixner F."/>
            <person name="Pelletier E."/>
            <person name="Koch H."/>
            <person name="Vacherie B."/>
            <person name="Rattei T."/>
            <person name="Sinninghe Damste J."/>
            <person name="Spieck E."/>
            <person name="Le Paslier D."/>
            <person name="Daims H."/>
        </authorList>
    </citation>
    <scope>NUCLEOTIDE SEQUENCE [LARGE SCALE GENOMIC DNA]</scope>
</reference>
<dbReference type="Proteomes" id="UP000001660">
    <property type="component" value="Chromosome"/>
</dbReference>
<dbReference type="NCBIfam" id="TIGR01907">
    <property type="entry name" value="casE_Cse3"/>
    <property type="match status" value="1"/>
</dbReference>